<dbReference type="EMBL" id="CAJNOJ010000515">
    <property type="protein sequence ID" value="CAF1473633.1"/>
    <property type="molecule type" value="Genomic_DNA"/>
</dbReference>
<name>A0A815R9N8_ADIRI</name>
<comment type="caution">
    <text evidence="1">The sequence shown here is derived from an EMBL/GenBank/DDBJ whole genome shotgun (WGS) entry which is preliminary data.</text>
</comment>
<proteinExistence type="predicted"/>
<evidence type="ECO:0000313" key="1">
    <source>
        <dbReference type="EMBL" id="CAF1473633.1"/>
    </source>
</evidence>
<evidence type="ECO:0000313" key="4">
    <source>
        <dbReference type="Proteomes" id="UP000663852"/>
    </source>
</evidence>
<evidence type="ECO:0000313" key="2">
    <source>
        <dbReference type="EMBL" id="CAF1603443.1"/>
    </source>
</evidence>
<protein>
    <submittedName>
        <fullName evidence="1">Uncharacterized protein</fullName>
    </submittedName>
</protein>
<accession>A0A815R9N8</accession>
<gene>
    <name evidence="1" type="ORF">EDS130_LOCUS40957</name>
    <name evidence="2" type="ORF">XAT740_LOCUS47976</name>
</gene>
<reference evidence="1" key="1">
    <citation type="submission" date="2021-02" db="EMBL/GenBank/DDBJ databases">
        <authorList>
            <person name="Nowell W R."/>
        </authorList>
    </citation>
    <scope>NUCLEOTIDE SEQUENCE</scope>
</reference>
<dbReference type="EMBL" id="CAJNOR010006781">
    <property type="protein sequence ID" value="CAF1603443.1"/>
    <property type="molecule type" value="Genomic_DNA"/>
</dbReference>
<sequence>MISNPLSTNYDLVNTVNDEKFTQIYTPDQGAVHLLNNERTFKNIKPMLCACAVGVHSYSTGIHRIRVRIDNGNAFLGIRSRSIPPVPDDCAAGRYDSSPATYGWGNTFCIFNGTPREFQRNHMYRCGDVYVLELNCDEHRLTMINENTKEQDDMEVDVSSAPFPWCLFIHLPRTTAQVSLI</sequence>
<evidence type="ECO:0000313" key="3">
    <source>
        <dbReference type="Proteomes" id="UP000663828"/>
    </source>
</evidence>
<dbReference type="Proteomes" id="UP000663852">
    <property type="component" value="Unassembled WGS sequence"/>
</dbReference>
<organism evidence="1 4">
    <name type="scientific">Adineta ricciae</name>
    <name type="common">Rotifer</name>
    <dbReference type="NCBI Taxonomy" id="249248"/>
    <lineage>
        <taxon>Eukaryota</taxon>
        <taxon>Metazoa</taxon>
        <taxon>Spiralia</taxon>
        <taxon>Gnathifera</taxon>
        <taxon>Rotifera</taxon>
        <taxon>Eurotatoria</taxon>
        <taxon>Bdelloidea</taxon>
        <taxon>Adinetida</taxon>
        <taxon>Adinetidae</taxon>
        <taxon>Adineta</taxon>
    </lineage>
</organism>
<keyword evidence="3" id="KW-1185">Reference proteome</keyword>
<dbReference type="AlphaFoldDB" id="A0A815R9N8"/>
<dbReference type="OrthoDB" id="10053292at2759"/>
<dbReference type="Proteomes" id="UP000663828">
    <property type="component" value="Unassembled WGS sequence"/>
</dbReference>